<feature type="coiled-coil region" evidence="1">
    <location>
        <begin position="199"/>
        <end position="226"/>
    </location>
</feature>
<keyword evidence="1" id="KW-0175">Coiled coil</keyword>
<dbReference type="OrthoDB" id="10348764at2759"/>
<dbReference type="VEuPathDB" id="AmoebaDB:NfTy_022120"/>
<feature type="compositionally biased region" description="Basic and acidic residues" evidence="2">
    <location>
        <begin position="294"/>
        <end position="305"/>
    </location>
</feature>
<dbReference type="InterPro" id="IPR001005">
    <property type="entry name" value="SANT/Myb"/>
</dbReference>
<organism evidence="4 5">
    <name type="scientific">Naegleria fowleri</name>
    <name type="common">Brain eating amoeba</name>
    <dbReference type="NCBI Taxonomy" id="5763"/>
    <lineage>
        <taxon>Eukaryota</taxon>
        <taxon>Discoba</taxon>
        <taxon>Heterolobosea</taxon>
        <taxon>Tetramitia</taxon>
        <taxon>Eutetramitia</taxon>
        <taxon>Vahlkampfiidae</taxon>
        <taxon>Naegleria</taxon>
    </lineage>
</organism>
<gene>
    <name evidence="4" type="ORF">FDP41_011847</name>
</gene>
<name>A0A6A5C2Q9_NAEFO</name>
<dbReference type="Gene3D" id="1.10.10.60">
    <property type="entry name" value="Homeodomain-like"/>
    <property type="match status" value="1"/>
</dbReference>
<dbReference type="GeneID" id="68119062"/>
<feature type="compositionally biased region" description="Acidic residues" evidence="2">
    <location>
        <begin position="284"/>
        <end position="293"/>
    </location>
</feature>
<evidence type="ECO:0000259" key="3">
    <source>
        <dbReference type="PROSITE" id="PS50090"/>
    </source>
</evidence>
<dbReference type="VEuPathDB" id="AmoebaDB:NF0049910"/>
<dbReference type="InterPro" id="IPR009057">
    <property type="entry name" value="Homeodomain-like_sf"/>
</dbReference>
<dbReference type="CDD" id="cd00167">
    <property type="entry name" value="SANT"/>
    <property type="match status" value="1"/>
</dbReference>
<dbReference type="EMBL" id="VFQX01000012">
    <property type="protein sequence ID" value="KAF0981986.1"/>
    <property type="molecule type" value="Genomic_DNA"/>
</dbReference>
<dbReference type="AlphaFoldDB" id="A0A6A5C2Q9"/>
<comment type="caution">
    <text evidence="4">The sequence shown here is derived from an EMBL/GenBank/DDBJ whole genome shotgun (WGS) entry which is preliminary data.</text>
</comment>
<sequence>MINPNIQSTLNAGNSSFPASSFTLPMSTPFSKENLPSSPSTTMVEDFITTTTTTTDPQQQTDKKSSTRNRRSSKKSTSSPHPEEVDDKKKKKKLTLTKEQDMMLIEAVRQYTENNSPIQWKEINRKLFNNQYTSNFLYQRYHRTLNAKKHRWSDEEDLELLHYCNKHDKKWSLIAQKEYEGFFPDIQLSNRYKNVCKRNELKERLASMTEKEIEDLIERNREARTKSLDTRNLVKVIEDNTELSGHTSPSIDTSKTKRKSNSPSSSSKKTKYHQIDSSPRMESDESTELEVDEGDSHDSFGKQEENNPNSFLVELETIRYWPQNKVEEEYWKKVEFIKINLMPLLVDLLHDCEKSIETLNESMLAILQSTQNASLKLKQVEENMELKSGWQKLYEDCRLLHDIINQGVDTQLNPITVDSFTFLCRAECCLSSYRERLRQTREMK</sequence>
<feature type="compositionally biased region" description="Polar residues" evidence="2">
    <location>
        <begin position="1"/>
        <end position="40"/>
    </location>
</feature>
<feature type="region of interest" description="Disordered" evidence="2">
    <location>
        <begin position="240"/>
        <end position="307"/>
    </location>
</feature>
<dbReference type="SUPFAM" id="SSF46689">
    <property type="entry name" value="Homeodomain-like"/>
    <property type="match status" value="1"/>
</dbReference>
<evidence type="ECO:0000256" key="1">
    <source>
        <dbReference type="SAM" id="Coils"/>
    </source>
</evidence>
<dbReference type="Pfam" id="PF00249">
    <property type="entry name" value="Myb_DNA-binding"/>
    <property type="match status" value="1"/>
</dbReference>
<dbReference type="RefSeq" id="XP_044566699.1">
    <property type="nucleotide sequence ID" value="XM_044702301.1"/>
</dbReference>
<dbReference type="Proteomes" id="UP000444721">
    <property type="component" value="Unassembled WGS sequence"/>
</dbReference>
<dbReference type="SMART" id="SM00717">
    <property type="entry name" value="SANT"/>
    <property type="match status" value="2"/>
</dbReference>
<feature type="compositionally biased region" description="Polar residues" evidence="2">
    <location>
        <begin position="242"/>
        <end position="252"/>
    </location>
</feature>
<feature type="region of interest" description="Disordered" evidence="2">
    <location>
        <begin position="1"/>
        <end position="95"/>
    </location>
</feature>
<evidence type="ECO:0000313" key="5">
    <source>
        <dbReference type="Proteomes" id="UP000444721"/>
    </source>
</evidence>
<proteinExistence type="predicted"/>
<evidence type="ECO:0000313" key="4">
    <source>
        <dbReference type="EMBL" id="KAF0981986.1"/>
    </source>
</evidence>
<dbReference type="PROSITE" id="PS50090">
    <property type="entry name" value="MYB_LIKE"/>
    <property type="match status" value="1"/>
</dbReference>
<evidence type="ECO:0000256" key="2">
    <source>
        <dbReference type="SAM" id="MobiDB-lite"/>
    </source>
</evidence>
<feature type="domain" description="Myb-like" evidence="3">
    <location>
        <begin position="88"/>
        <end position="156"/>
    </location>
</feature>
<keyword evidence="5" id="KW-1185">Reference proteome</keyword>
<protein>
    <recommendedName>
        <fullName evidence="3">Myb-like domain-containing protein</fullName>
    </recommendedName>
</protein>
<reference evidence="4 5" key="1">
    <citation type="journal article" date="2019" name="Sci. Rep.">
        <title>Nanopore sequencing improves the draft genome of the human pathogenic amoeba Naegleria fowleri.</title>
        <authorList>
            <person name="Liechti N."/>
            <person name="Schurch N."/>
            <person name="Bruggmann R."/>
            <person name="Wittwer M."/>
        </authorList>
    </citation>
    <scope>NUCLEOTIDE SEQUENCE [LARGE SCALE GENOMIC DNA]</scope>
    <source>
        <strain evidence="4 5">ATCC 30894</strain>
    </source>
</reference>
<dbReference type="VEuPathDB" id="AmoebaDB:FDP41_011847"/>
<feature type="compositionally biased region" description="Low complexity" evidence="2">
    <location>
        <begin position="41"/>
        <end position="60"/>
    </location>
</feature>
<accession>A0A6A5C2Q9</accession>